<reference evidence="9" key="1">
    <citation type="submission" date="2023-08" db="EMBL/GenBank/DDBJ databases">
        <title>Emergence of clinically-relevant ST2 carbapenem-resistant Acinetobacter baumannii strains in hospital sewages in Zhejiang, East of China.</title>
        <authorList>
            <person name="Kaichao C."/>
            <person name="Zhang R."/>
        </authorList>
    </citation>
    <scope>NUCLEOTIDE SEQUENCE</scope>
    <source>
        <strain evidence="9">M-SY-60</strain>
    </source>
</reference>
<dbReference type="InterPro" id="IPR005017">
    <property type="entry name" value="OMPP1/FadL/TodX"/>
</dbReference>
<protein>
    <submittedName>
        <fullName evidence="9">Outer membrane protein transport protein</fullName>
    </submittedName>
</protein>
<dbReference type="SUPFAM" id="SSF56935">
    <property type="entry name" value="Porins"/>
    <property type="match status" value="1"/>
</dbReference>
<evidence type="ECO:0000256" key="7">
    <source>
        <dbReference type="ARBA" id="ARBA00023237"/>
    </source>
</evidence>
<gene>
    <name evidence="9" type="ORF">RFH51_00550</name>
</gene>
<evidence type="ECO:0000256" key="6">
    <source>
        <dbReference type="ARBA" id="ARBA00023136"/>
    </source>
</evidence>
<dbReference type="EMBL" id="JAVIDA010000001">
    <property type="protein sequence ID" value="MDQ9069959.1"/>
    <property type="molecule type" value="Genomic_DNA"/>
</dbReference>
<keyword evidence="5 8" id="KW-0732">Signal</keyword>
<keyword evidence="7" id="KW-0998">Cell outer membrane</keyword>
<sequence>MKFVVYRVLNYKTLPLATLILLSTTSVFATTGYFMHGYGVKAQGNAGASIASFNDALTIANNPAGLSWVGERLDVGASIFKPDRSAKITANAAGANGNFDGNGREYFIIPEVAYNHLVNDKVALGLAIYGNGGMNTGYKRNPFSAFGNQGTAGVDLSQIFISPAISWKYTDHQSIGIASNILYQRFEAKGINGFAGFSQDGSSLSNRGHDSSTGIGARIGWAGQFYHDRLTLGANYSSKIKADKFDRYQGLFAEQGGFDVPESYGVGASFKVTPKLALAADVLRINYSDVDSIGHTFDVNQIMQGNPFGSKNGPGFGWKDINVYKVGASYQANSKLTLRAGYSHNDQPIAKDQTFLNILAPGVVQDHISVGATWNIDPHQELTVAYTHALEKEVKGSQSIPNAFGGGEADLKMSQDVLGLSYGYKF</sequence>
<evidence type="ECO:0000256" key="2">
    <source>
        <dbReference type="ARBA" id="ARBA00008163"/>
    </source>
</evidence>
<evidence type="ECO:0000313" key="9">
    <source>
        <dbReference type="EMBL" id="MDQ9069959.1"/>
    </source>
</evidence>
<accession>A0AAW8JC39</accession>
<dbReference type="RefSeq" id="WP_308955156.1">
    <property type="nucleotide sequence ID" value="NZ_JAVICY010000001.1"/>
</dbReference>
<keyword evidence="4" id="KW-0812">Transmembrane</keyword>
<name>A0AAW8JC39_9GAMM</name>
<feature type="chain" id="PRO_5043903044" evidence="8">
    <location>
        <begin position="30"/>
        <end position="426"/>
    </location>
</feature>
<evidence type="ECO:0000256" key="8">
    <source>
        <dbReference type="SAM" id="SignalP"/>
    </source>
</evidence>
<dbReference type="GO" id="GO:0009279">
    <property type="term" value="C:cell outer membrane"/>
    <property type="evidence" value="ECO:0007669"/>
    <property type="project" value="UniProtKB-SubCell"/>
</dbReference>
<comment type="caution">
    <text evidence="9">The sequence shown here is derived from an EMBL/GenBank/DDBJ whole genome shotgun (WGS) entry which is preliminary data.</text>
</comment>
<evidence type="ECO:0000256" key="4">
    <source>
        <dbReference type="ARBA" id="ARBA00022692"/>
    </source>
</evidence>
<dbReference type="Gene3D" id="2.40.160.60">
    <property type="entry name" value="Outer membrane protein transport protein (OMPP1/FadL/TodX)"/>
    <property type="match status" value="1"/>
</dbReference>
<evidence type="ECO:0000313" key="10">
    <source>
        <dbReference type="Proteomes" id="UP001243195"/>
    </source>
</evidence>
<dbReference type="PANTHER" id="PTHR35093">
    <property type="entry name" value="OUTER MEMBRANE PROTEIN NMB0088-RELATED"/>
    <property type="match status" value="1"/>
</dbReference>
<dbReference type="PANTHER" id="PTHR35093:SF8">
    <property type="entry name" value="OUTER MEMBRANE PROTEIN NMB0088-RELATED"/>
    <property type="match status" value="1"/>
</dbReference>
<dbReference type="GO" id="GO:0015483">
    <property type="term" value="F:long-chain fatty acid transporting porin activity"/>
    <property type="evidence" value="ECO:0007669"/>
    <property type="project" value="TreeGrafter"/>
</dbReference>
<evidence type="ECO:0000256" key="1">
    <source>
        <dbReference type="ARBA" id="ARBA00004571"/>
    </source>
</evidence>
<proteinExistence type="inferred from homology"/>
<feature type="signal peptide" evidence="8">
    <location>
        <begin position="1"/>
        <end position="29"/>
    </location>
</feature>
<dbReference type="AlphaFoldDB" id="A0AAW8JC39"/>
<comment type="subcellular location">
    <subcellularLocation>
        <location evidence="1">Cell outer membrane</location>
        <topology evidence="1">Multi-pass membrane protein</topology>
    </subcellularLocation>
</comment>
<evidence type="ECO:0000256" key="3">
    <source>
        <dbReference type="ARBA" id="ARBA00022452"/>
    </source>
</evidence>
<comment type="similarity">
    <text evidence="2">Belongs to the OmpP1/FadL family.</text>
</comment>
<evidence type="ECO:0000256" key="5">
    <source>
        <dbReference type="ARBA" id="ARBA00022729"/>
    </source>
</evidence>
<keyword evidence="3" id="KW-1134">Transmembrane beta strand</keyword>
<dbReference type="Pfam" id="PF03349">
    <property type="entry name" value="Toluene_X"/>
    <property type="match status" value="1"/>
</dbReference>
<organism evidence="9 10">
    <name type="scientific">Acinetobacter gerneri</name>
    <dbReference type="NCBI Taxonomy" id="202952"/>
    <lineage>
        <taxon>Bacteria</taxon>
        <taxon>Pseudomonadati</taxon>
        <taxon>Pseudomonadota</taxon>
        <taxon>Gammaproteobacteria</taxon>
        <taxon>Moraxellales</taxon>
        <taxon>Moraxellaceae</taxon>
        <taxon>Acinetobacter</taxon>
    </lineage>
</organism>
<dbReference type="Proteomes" id="UP001243195">
    <property type="component" value="Unassembled WGS sequence"/>
</dbReference>
<keyword evidence="6" id="KW-0472">Membrane</keyword>